<evidence type="ECO:0000256" key="1">
    <source>
        <dbReference type="SAM" id="Phobius"/>
    </source>
</evidence>
<gene>
    <name evidence="2" type="ORF">Tcan_01008</name>
</gene>
<dbReference type="AlphaFoldDB" id="A0A0B2V9M5"/>
<dbReference type="Proteomes" id="UP000031036">
    <property type="component" value="Unassembled WGS sequence"/>
</dbReference>
<feature type="non-terminal residue" evidence="2">
    <location>
        <position position="125"/>
    </location>
</feature>
<evidence type="ECO:0000313" key="2">
    <source>
        <dbReference type="EMBL" id="KHN78172.1"/>
    </source>
</evidence>
<keyword evidence="1" id="KW-0812">Transmembrane</keyword>
<proteinExistence type="predicted"/>
<name>A0A0B2V9M5_TOXCA</name>
<keyword evidence="1" id="KW-0472">Membrane</keyword>
<feature type="transmembrane region" description="Helical" evidence="1">
    <location>
        <begin position="48"/>
        <end position="65"/>
    </location>
</feature>
<sequence>MQNHPFPECYVGIFQKRISVYIKQSSTYNSTLKFSRISVKRKYQRKQILGTVCIAALSLLIPVVLKSGYRSVPELAYAKYRHALAFLRSSLKRTGTAAAPSLLPSLLILLFSSDAIAPLKKLPQM</sequence>
<organism evidence="2 3">
    <name type="scientific">Toxocara canis</name>
    <name type="common">Canine roundworm</name>
    <dbReference type="NCBI Taxonomy" id="6265"/>
    <lineage>
        <taxon>Eukaryota</taxon>
        <taxon>Metazoa</taxon>
        <taxon>Ecdysozoa</taxon>
        <taxon>Nematoda</taxon>
        <taxon>Chromadorea</taxon>
        <taxon>Rhabditida</taxon>
        <taxon>Spirurina</taxon>
        <taxon>Ascaridomorpha</taxon>
        <taxon>Ascaridoidea</taxon>
        <taxon>Toxocaridae</taxon>
        <taxon>Toxocara</taxon>
    </lineage>
</organism>
<accession>A0A0B2V9M5</accession>
<comment type="caution">
    <text evidence="2">The sequence shown here is derived from an EMBL/GenBank/DDBJ whole genome shotgun (WGS) entry which is preliminary data.</text>
</comment>
<keyword evidence="1" id="KW-1133">Transmembrane helix</keyword>
<protein>
    <submittedName>
        <fullName evidence="2">Uncharacterized protein</fullName>
    </submittedName>
</protein>
<reference evidence="2 3" key="1">
    <citation type="submission" date="2014-11" db="EMBL/GenBank/DDBJ databases">
        <title>Genetic blueprint of the zoonotic pathogen Toxocara canis.</title>
        <authorList>
            <person name="Zhu X.-Q."/>
            <person name="Korhonen P.K."/>
            <person name="Cai H."/>
            <person name="Young N.D."/>
            <person name="Nejsum P."/>
            <person name="von Samson-Himmelstjerna G."/>
            <person name="Boag P.R."/>
            <person name="Tan P."/>
            <person name="Li Q."/>
            <person name="Min J."/>
            <person name="Yang Y."/>
            <person name="Wang X."/>
            <person name="Fang X."/>
            <person name="Hall R.S."/>
            <person name="Hofmann A."/>
            <person name="Sternberg P.W."/>
            <person name="Jex A.R."/>
            <person name="Gasser R.B."/>
        </authorList>
    </citation>
    <scope>NUCLEOTIDE SEQUENCE [LARGE SCALE GENOMIC DNA]</scope>
    <source>
        <strain evidence="2">PN_DK_2014</strain>
    </source>
</reference>
<dbReference type="EMBL" id="JPKZ01002147">
    <property type="protein sequence ID" value="KHN78172.1"/>
    <property type="molecule type" value="Genomic_DNA"/>
</dbReference>
<keyword evidence="3" id="KW-1185">Reference proteome</keyword>
<evidence type="ECO:0000313" key="3">
    <source>
        <dbReference type="Proteomes" id="UP000031036"/>
    </source>
</evidence>
<feature type="transmembrane region" description="Helical" evidence="1">
    <location>
        <begin position="97"/>
        <end position="117"/>
    </location>
</feature>